<dbReference type="SUPFAM" id="SSF46785">
    <property type="entry name" value="Winged helix' DNA-binding domain"/>
    <property type="match status" value="1"/>
</dbReference>
<feature type="coiled-coil region" evidence="5">
    <location>
        <begin position="98"/>
        <end position="125"/>
    </location>
</feature>
<dbReference type="STRING" id="1891926.Fuma_05318"/>
<dbReference type="AlphaFoldDB" id="A0A1P8WNN1"/>
<keyword evidence="5" id="KW-0175">Coiled coil</keyword>
<dbReference type="Gene3D" id="1.10.10.10">
    <property type="entry name" value="Winged helix-like DNA-binding domain superfamily/Winged helix DNA-binding domain"/>
    <property type="match status" value="1"/>
</dbReference>
<dbReference type="Gene3D" id="1.10.4040.10">
    <property type="entry name" value="Penicillinase repressor domain"/>
    <property type="match status" value="1"/>
</dbReference>
<dbReference type="Proteomes" id="UP000187735">
    <property type="component" value="Chromosome"/>
</dbReference>
<name>A0A1P8WNN1_9PLAN</name>
<evidence type="ECO:0000256" key="2">
    <source>
        <dbReference type="ARBA" id="ARBA00023015"/>
    </source>
</evidence>
<evidence type="ECO:0000256" key="4">
    <source>
        <dbReference type="ARBA" id="ARBA00023163"/>
    </source>
</evidence>
<keyword evidence="3" id="KW-0238">DNA-binding</keyword>
<evidence type="ECO:0000256" key="1">
    <source>
        <dbReference type="ARBA" id="ARBA00011046"/>
    </source>
</evidence>
<keyword evidence="7" id="KW-1185">Reference proteome</keyword>
<keyword evidence="2" id="KW-0805">Transcription regulation</keyword>
<protein>
    <submittedName>
        <fullName evidence="6">Methicillin resistance regulatory protein MecI</fullName>
    </submittedName>
</protein>
<organism evidence="6 7">
    <name type="scientific">Fuerstiella marisgermanici</name>
    <dbReference type="NCBI Taxonomy" id="1891926"/>
    <lineage>
        <taxon>Bacteria</taxon>
        <taxon>Pseudomonadati</taxon>
        <taxon>Planctomycetota</taxon>
        <taxon>Planctomycetia</taxon>
        <taxon>Planctomycetales</taxon>
        <taxon>Planctomycetaceae</taxon>
        <taxon>Fuerstiella</taxon>
    </lineage>
</organism>
<evidence type="ECO:0000313" key="7">
    <source>
        <dbReference type="Proteomes" id="UP000187735"/>
    </source>
</evidence>
<dbReference type="EMBL" id="CP017641">
    <property type="protein sequence ID" value="APZ95659.1"/>
    <property type="molecule type" value="Genomic_DNA"/>
</dbReference>
<evidence type="ECO:0000313" key="6">
    <source>
        <dbReference type="EMBL" id="APZ95659.1"/>
    </source>
</evidence>
<dbReference type="GO" id="GO:0045892">
    <property type="term" value="P:negative regulation of DNA-templated transcription"/>
    <property type="evidence" value="ECO:0007669"/>
    <property type="project" value="InterPro"/>
</dbReference>
<gene>
    <name evidence="6" type="primary">mecI_2</name>
    <name evidence="6" type="ORF">Fuma_05318</name>
</gene>
<dbReference type="RefSeq" id="WP_077026796.1">
    <property type="nucleotide sequence ID" value="NZ_CP017641.1"/>
</dbReference>
<dbReference type="Pfam" id="PF03965">
    <property type="entry name" value="Penicillinase_R"/>
    <property type="match status" value="1"/>
</dbReference>
<keyword evidence="4" id="KW-0804">Transcription</keyword>
<accession>A0A1P8WNN1</accession>
<evidence type="ECO:0000256" key="3">
    <source>
        <dbReference type="ARBA" id="ARBA00023125"/>
    </source>
</evidence>
<dbReference type="OrthoDB" id="276770at2"/>
<dbReference type="GO" id="GO:0003677">
    <property type="term" value="F:DNA binding"/>
    <property type="evidence" value="ECO:0007669"/>
    <property type="project" value="UniProtKB-KW"/>
</dbReference>
<dbReference type="InterPro" id="IPR036390">
    <property type="entry name" value="WH_DNA-bd_sf"/>
</dbReference>
<dbReference type="InterPro" id="IPR036388">
    <property type="entry name" value="WH-like_DNA-bd_sf"/>
</dbReference>
<sequence>MPPRPGLSKAELEIARIVWGLKSATVRQVHDALPVGRDVDFTTVQTYLKRLEEKGYLKVRLENRTRIYAPRVKPRTVIRETVDDLVERLFGGDAMPLMQHLVEEKEFTTADIEQLRSLLNRLEGDSDV</sequence>
<dbReference type="KEGG" id="fmr:Fuma_05318"/>
<comment type="similarity">
    <text evidence="1">Belongs to the BlaI transcriptional regulatory family.</text>
</comment>
<dbReference type="InterPro" id="IPR005650">
    <property type="entry name" value="BlaI_family"/>
</dbReference>
<reference evidence="6 7" key="1">
    <citation type="journal article" date="2016" name="Front. Microbiol.">
        <title>Fuerstia marisgermanicae gen. nov., sp. nov., an Unusual Member of the Phylum Planctomycetes from the German Wadden Sea.</title>
        <authorList>
            <person name="Kohn T."/>
            <person name="Heuer A."/>
            <person name="Jogler M."/>
            <person name="Vollmers J."/>
            <person name="Boedeker C."/>
            <person name="Bunk B."/>
            <person name="Rast P."/>
            <person name="Borchert D."/>
            <person name="Glockner I."/>
            <person name="Freese H.M."/>
            <person name="Klenk H.P."/>
            <person name="Overmann J."/>
            <person name="Kaster A.K."/>
            <person name="Rohde M."/>
            <person name="Wiegand S."/>
            <person name="Jogler C."/>
        </authorList>
    </citation>
    <scope>NUCLEOTIDE SEQUENCE [LARGE SCALE GENOMIC DNA]</scope>
    <source>
        <strain evidence="6 7">NH11</strain>
    </source>
</reference>
<evidence type="ECO:0000256" key="5">
    <source>
        <dbReference type="SAM" id="Coils"/>
    </source>
</evidence>
<proteinExistence type="inferred from homology"/>
<dbReference type="PIRSF" id="PIRSF019455">
    <property type="entry name" value="CopR_AtkY"/>
    <property type="match status" value="1"/>
</dbReference>